<dbReference type="AlphaFoldDB" id="A0A210PMQ7"/>
<dbReference type="InterPro" id="IPR008858">
    <property type="entry name" value="TROVE_dom"/>
</dbReference>
<dbReference type="GO" id="GO:1990904">
    <property type="term" value="C:ribonucleoprotein complex"/>
    <property type="evidence" value="ECO:0007669"/>
    <property type="project" value="UniProtKB-KW"/>
</dbReference>
<evidence type="ECO:0000256" key="2">
    <source>
        <dbReference type="ARBA" id="ARBA00007814"/>
    </source>
</evidence>
<dbReference type="SUPFAM" id="SSF140864">
    <property type="entry name" value="TROVE domain-like"/>
    <property type="match status" value="1"/>
</dbReference>
<comment type="similarity">
    <text evidence="2">Belongs to the Ro 60 kDa family.</text>
</comment>
<gene>
    <name evidence="8" type="ORF">KP79_PYT12096</name>
</gene>
<dbReference type="GO" id="GO:0003723">
    <property type="term" value="F:RNA binding"/>
    <property type="evidence" value="ECO:0007669"/>
    <property type="project" value="UniProtKB-KW"/>
</dbReference>
<dbReference type="EMBL" id="NEDP02005581">
    <property type="protein sequence ID" value="OWF37761.1"/>
    <property type="molecule type" value="Genomic_DNA"/>
</dbReference>
<dbReference type="SUPFAM" id="SSF53300">
    <property type="entry name" value="vWA-like"/>
    <property type="match status" value="1"/>
</dbReference>
<dbReference type="PANTHER" id="PTHR14202">
    <property type="entry name" value="60 KDA RIBONUCLEOPROTEIN SSA/RO"/>
    <property type="match status" value="1"/>
</dbReference>
<dbReference type="InterPro" id="IPR037214">
    <property type="entry name" value="TROVE_dom_sf"/>
</dbReference>
<comment type="caution">
    <text evidence="8">The sequence shown here is derived from an EMBL/GenBank/DDBJ whole genome shotgun (WGS) entry which is preliminary data.</text>
</comment>
<reference evidence="8 9" key="1">
    <citation type="journal article" date="2017" name="Nat. Ecol. Evol.">
        <title>Scallop genome provides insights into evolution of bilaterian karyotype and development.</title>
        <authorList>
            <person name="Wang S."/>
            <person name="Zhang J."/>
            <person name="Jiao W."/>
            <person name="Li J."/>
            <person name="Xun X."/>
            <person name="Sun Y."/>
            <person name="Guo X."/>
            <person name="Huan P."/>
            <person name="Dong B."/>
            <person name="Zhang L."/>
            <person name="Hu X."/>
            <person name="Sun X."/>
            <person name="Wang J."/>
            <person name="Zhao C."/>
            <person name="Wang Y."/>
            <person name="Wang D."/>
            <person name="Huang X."/>
            <person name="Wang R."/>
            <person name="Lv J."/>
            <person name="Li Y."/>
            <person name="Zhang Z."/>
            <person name="Liu B."/>
            <person name="Lu W."/>
            <person name="Hui Y."/>
            <person name="Liang J."/>
            <person name="Zhou Z."/>
            <person name="Hou R."/>
            <person name="Li X."/>
            <person name="Liu Y."/>
            <person name="Li H."/>
            <person name="Ning X."/>
            <person name="Lin Y."/>
            <person name="Zhao L."/>
            <person name="Xing Q."/>
            <person name="Dou J."/>
            <person name="Li Y."/>
            <person name="Mao J."/>
            <person name="Guo H."/>
            <person name="Dou H."/>
            <person name="Li T."/>
            <person name="Mu C."/>
            <person name="Jiang W."/>
            <person name="Fu Q."/>
            <person name="Fu X."/>
            <person name="Miao Y."/>
            <person name="Liu J."/>
            <person name="Yu Q."/>
            <person name="Li R."/>
            <person name="Liao H."/>
            <person name="Li X."/>
            <person name="Kong Y."/>
            <person name="Jiang Z."/>
            <person name="Chourrout D."/>
            <person name="Li R."/>
            <person name="Bao Z."/>
        </authorList>
    </citation>
    <scope>NUCLEOTIDE SEQUENCE [LARGE SCALE GENOMIC DNA]</scope>
    <source>
        <strain evidence="8 9">PY_sf001</strain>
    </source>
</reference>
<dbReference type="Pfam" id="PF05731">
    <property type="entry name" value="TROVE"/>
    <property type="match status" value="1"/>
</dbReference>
<keyword evidence="4" id="KW-0479">Metal-binding</keyword>
<dbReference type="PANTHER" id="PTHR14202:SF0">
    <property type="entry name" value="RNA-BINDING PROTEIN RO60"/>
    <property type="match status" value="1"/>
</dbReference>
<evidence type="ECO:0000259" key="7">
    <source>
        <dbReference type="PROSITE" id="PS50988"/>
    </source>
</evidence>
<dbReference type="PROSITE" id="PS50988">
    <property type="entry name" value="TROVE"/>
    <property type="match status" value="1"/>
</dbReference>
<evidence type="ECO:0000256" key="4">
    <source>
        <dbReference type="ARBA" id="ARBA00022723"/>
    </source>
</evidence>
<evidence type="ECO:0000313" key="9">
    <source>
        <dbReference type="Proteomes" id="UP000242188"/>
    </source>
</evidence>
<evidence type="ECO:0000256" key="3">
    <source>
        <dbReference type="ARBA" id="ARBA00022490"/>
    </source>
</evidence>
<dbReference type="OrthoDB" id="6098064at2759"/>
<dbReference type="InterPro" id="IPR040322">
    <property type="entry name" value="TROVE2"/>
</dbReference>
<evidence type="ECO:0000256" key="5">
    <source>
        <dbReference type="ARBA" id="ARBA00022884"/>
    </source>
</evidence>
<keyword evidence="6 8" id="KW-0687">Ribonucleoprotein</keyword>
<accession>A0A210PMQ7</accession>
<dbReference type="Proteomes" id="UP000242188">
    <property type="component" value="Unassembled WGS sequence"/>
</dbReference>
<dbReference type="InterPro" id="IPR056800">
    <property type="entry name" value="vWA_Ro60"/>
</dbReference>
<dbReference type="GO" id="GO:0005737">
    <property type="term" value="C:cytoplasm"/>
    <property type="evidence" value="ECO:0007669"/>
    <property type="project" value="UniProtKB-SubCell"/>
</dbReference>
<evidence type="ECO:0000256" key="6">
    <source>
        <dbReference type="ARBA" id="ARBA00023274"/>
    </source>
</evidence>
<feature type="domain" description="TROVE" evidence="7">
    <location>
        <begin position="30"/>
        <end position="384"/>
    </location>
</feature>
<keyword evidence="5" id="KW-0694">RNA-binding</keyword>
<organism evidence="8 9">
    <name type="scientific">Mizuhopecten yessoensis</name>
    <name type="common">Japanese scallop</name>
    <name type="synonym">Patinopecten yessoensis</name>
    <dbReference type="NCBI Taxonomy" id="6573"/>
    <lineage>
        <taxon>Eukaryota</taxon>
        <taxon>Metazoa</taxon>
        <taxon>Spiralia</taxon>
        <taxon>Lophotrochozoa</taxon>
        <taxon>Mollusca</taxon>
        <taxon>Bivalvia</taxon>
        <taxon>Autobranchia</taxon>
        <taxon>Pteriomorphia</taxon>
        <taxon>Pectinida</taxon>
        <taxon>Pectinoidea</taxon>
        <taxon>Pectinidae</taxon>
        <taxon>Mizuhopecten</taxon>
    </lineage>
</organism>
<evidence type="ECO:0000256" key="1">
    <source>
        <dbReference type="ARBA" id="ARBA00004496"/>
    </source>
</evidence>
<keyword evidence="3" id="KW-0963">Cytoplasm</keyword>
<evidence type="ECO:0000313" key="8">
    <source>
        <dbReference type="EMBL" id="OWF37761.1"/>
    </source>
</evidence>
<dbReference type="GO" id="GO:0046872">
    <property type="term" value="F:metal ion binding"/>
    <property type="evidence" value="ECO:0007669"/>
    <property type="project" value="UniProtKB-KW"/>
</dbReference>
<comment type="subcellular location">
    <subcellularLocation>
        <location evidence="1">Cytoplasm</location>
    </subcellularLocation>
</comment>
<protein>
    <submittedName>
        <fullName evidence="8">60 kDa SS-A/Ro ribonucleoprotein</fullName>
    </submittedName>
</protein>
<sequence>MADVEGGSLQPDDETHEIILQTERLSNMQVENTDGGFVFTVTDMTRLLRFLILGTEGGVYHYDEKDLKRDNILSIDRLIIQGRGEEVVKQIVQVSKAGRACKQNCTVYALAICARSNDPDTKKAAYEALSTICQIPTDLFAFIKYCEEFSAGTGWGRAHRRAIANWYNNFKDNVTTLAYKVTKFRRRHNWEHKDAIRLAHVNPESESIRLIIKYLVAGLGEAKKLQMPINADEMETWQKVYVYLEAVEKALQCTEESDVVELIKKHGLVREHVPTPLLKSVPVWQALLKDMPMNATIRNLGKMGSLQMIEEGSEEERIIVERLQNQAILKKSRIHPFKILVALKVYGKGVSEKGKLTWPRNKNVVAALEKAYYMSFDNVEPTKKRYCLAVDVSGSMDTPMMGIESMTAREGAAAMMMVTARTEPDYKVYAFCHKLEKLRIQKEDKLKNVYDKMSSLSFGSTNCSLPIIQALEDKEKFDVFIVYTDSETHYSAIHPSQALQQYRTKTGIKDARMIVVGMASTGFTIADPVDRFMMDVVGFDSNAPEAMRSFVEGQF</sequence>
<proteinExistence type="inferred from homology"/>
<name>A0A210PMQ7_MIZYE</name>
<keyword evidence="9" id="KW-1185">Reference proteome</keyword>
<dbReference type="Gene3D" id="3.40.50.410">
    <property type="entry name" value="von Willebrand factor, type A domain"/>
    <property type="match status" value="2"/>
</dbReference>
<dbReference type="InterPro" id="IPR036465">
    <property type="entry name" value="vWFA_dom_sf"/>
</dbReference>
<dbReference type="Pfam" id="PF25045">
    <property type="entry name" value="vWA_Ro60"/>
    <property type="match status" value="1"/>
</dbReference>